<gene>
    <name evidence="2" type="ORF">K7862_11540</name>
</gene>
<reference evidence="2 3" key="1">
    <citation type="submission" date="2021-08" db="EMBL/GenBank/DDBJ databases">
        <title>WGS of actinomycetes from Thailand.</title>
        <authorList>
            <person name="Thawai C."/>
        </authorList>
    </citation>
    <scope>NUCLEOTIDE SEQUENCE [LARGE SCALE GENOMIC DNA]</scope>
    <source>
        <strain evidence="2 3">PLK6-54</strain>
    </source>
</reference>
<sequence length="142" mass="15272">MEVAVEVVVIPVEDVDRALSFYQGLGWRLDADYEAGPEFRIVQVTPPGSPCSVHFGRGLTTAEPGSARAYLVASDIEAARADLIGKGADVSPVFHNVYDTGAEVRVDGRDPDGRSYATYASFTDPDANVWTLQEVGERAPGR</sequence>
<keyword evidence="3" id="KW-1185">Reference proteome</keyword>
<protein>
    <submittedName>
        <fullName evidence="2">Glyoxalase</fullName>
    </submittedName>
</protein>
<organism evidence="2 3">
    <name type="scientific">Actinacidiphila acidipaludis</name>
    <dbReference type="NCBI Taxonomy" id="2873382"/>
    <lineage>
        <taxon>Bacteria</taxon>
        <taxon>Bacillati</taxon>
        <taxon>Actinomycetota</taxon>
        <taxon>Actinomycetes</taxon>
        <taxon>Kitasatosporales</taxon>
        <taxon>Streptomycetaceae</taxon>
        <taxon>Actinacidiphila</taxon>
    </lineage>
</organism>
<dbReference type="Pfam" id="PF00903">
    <property type="entry name" value="Glyoxalase"/>
    <property type="match status" value="1"/>
</dbReference>
<dbReference type="InterPro" id="IPR037523">
    <property type="entry name" value="VOC_core"/>
</dbReference>
<evidence type="ECO:0000313" key="2">
    <source>
        <dbReference type="EMBL" id="MBY8878261.1"/>
    </source>
</evidence>
<comment type="caution">
    <text evidence="2">The sequence shown here is derived from an EMBL/GenBank/DDBJ whole genome shotgun (WGS) entry which is preliminary data.</text>
</comment>
<evidence type="ECO:0000313" key="3">
    <source>
        <dbReference type="Proteomes" id="UP000778578"/>
    </source>
</evidence>
<dbReference type="EMBL" id="JAINZZ010000010">
    <property type="protein sequence ID" value="MBY8878261.1"/>
    <property type="molecule type" value="Genomic_DNA"/>
</dbReference>
<dbReference type="SUPFAM" id="SSF54593">
    <property type="entry name" value="Glyoxalase/Bleomycin resistance protein/Dihydroxybiphenyl dioxygenase"/>
    <property type="match status" value="1"/>
</dbReference>
<dbReference type="Proteomes" id="UP000778578">
    <property type="component" value="Unassembled WGS sequence"/>
</dbReference>
<proteinExistence type="predicted"/>
<accession>A0ABS7Q530</accession>
<dbReference type="PROSITE" id="PS51819">
    <property type="entry name" value="VOC"/>
    <property type="match status" value="1"/>
</dbReference>
<dbReference type="InterPro" id="IPR004360">
    <property type="entry name" value="Glyas_Fos-R_dOase_dom"/>
</dbReference>
<evidence type="ECO:0000259" key="1">
    <source>
        <dbReference type="PROSITE" id="PS51819"/>
    </source>
</evidence>
<dbReference type="InterPro" id="IPR029068">
    <property type="entry name" value="Glyas_Bleomycin-R_OHBP_Dase"/>
</dbReference>
<name>A0ABS7Q530_9ACTN</name>
<feature type="domain" description="VOC" evidence="1">
    <location>
        <begin position="4"/>
        <end position="135"/>
    </location>
</feature>
<dbReference type="Gene3D" id="3.10.180.10">
    <property type="entry name" value="2,3-Dihydroxybiphenyl 1,2-Dioxygenase, domain 1"/>
    <property type="match status" value="1"/>
</dbReference>